<comment type="subcellular location">
    <subcellularLocation>
        <location evidence="1">Chromosome</location>
    </subcellularLocation>
</comment>
<dbReference type="InterPro" id="IPR001214">
    <property type="entry name" value="SET_dom"/>
</dbReference>
<feature type="compositionally biased region" description="Basic and acidic residues" evidence="5">
    <location>
        <begin position="384"/>
        <end position="394"/>
    </location>
</feature>
<dbReference type="PANTHER" id="PTHR46307:SF4">
    <property type="entry name" value="G9A, ISOFORM B"/>
    <property type="match status" value="1"/>
</dbReference>
<evidence type="ECO:0000256" key="3">
    <source>
        <dbReference type="ARBA" id="ARBA00022603"/>
    </source>
</evidence>
<dbReference type="SMART" id="SM00468">
    <property type="entry name" value="PreSET"/>
    <property type="match status" value="1"/>
</dbReference>
<evidence type="ECO:0000259" key="6">
    <source>
        <dbReference type="PROSITE" id="PS50280"/>
    </source>
</evidence>
<dbReference type="Gene3D" id="2.170.270.10">
    <property type="entry name" value="SET domain"/>
    <property type="match status" value="1"/>
</dbReference>
<keyword evidence="8" id="KW-1185">Reference proteome</keyword>
<dbReference type="EMBL" id="JAUCMV010000004">
    <property type="protein sequence ID" value="KAK0400650.1"/>
    <property type="molecule type" value="Genomic_DNA"/>
</dbReference>
<evidence type="ECO:0000313" key="7">
    <source>
        <dbReference type="EMBL" id="KAK0400650.1"/>
    </source>
</evidence>
<gene>
    <name evidence="7" type="ORF">QR680_015367</name>
</gene>
<accession>A0AA39H7Q4</accession>
<dbReference type="Proteomes" id="UP001175271">
    <property type="component" value="Unassembled WGS sequence"/>
</dbReference>
<name>A0AA39H7Q4_9BILA</name>
<reference evidence="7" key="1">
    <citation type="submission" date="2023-06" db="EMBL/GenBank/DDBJ databases">
        <title>Genomic analysis of the entomopathogenic nematode Steinernema hermaphroditum.</title>
        <authorList>
            <person name="Schwarz E.M."/>
            <person name="Heppert J.K."/>
            <person name="Baniya A."/>
            <person name="Schwartz H.T."/>
            <person name="Tan C.-H."/>
            <person name="Antoshechkin I."/>
            <person name="Sternberg P.W."/>
            <person name="Goodrich-Blair H."/>
            <person name="Dillman A.R."/>
        </authorList>
    </citation>
    <scope>NUCLEOTIDE SEQUENCE</scope>
    <source>
        <strain evidence="7">PS9179</strain>
        <tissue evidence="7">Whole animal</tissue>
    </source>
</reference>
<feature type="region of interest" description="Disordered" evidence="5">
    <location>
        <begin position="379"/>
        <end position="410"/>
    </location>
</feature>
<dbReference type="GO" id="GO:0005634">
    <property type="term" value="C:nucleus"/>
    <property type="evidence" value="ECO:0007669"/>
    <property type="project" value="InterPro"/>
</dbReference>
<dbReference type="PANTHER" id="PTHR46307">
    <property type="entry name" value="G9A, ISOFORM B"/>
    <property type="match status" value="1"/>
</dbReference>
<dbReference type="GO" id="GO:0032259">
    <property type="term" value="P:methylation"/>
    <property type="evidence" value="ECO:0007669"/>
    <property type="project" value="UniProtKB-KW"/>
</dbReference>
<dbReference type="GO" id="GO:0000785">
    <property type="term" value="C:chromatin"/>
    <property type="evidence" value="ECO:0007669"/>
    <property type="project" value="TreeGrafter"/>
</dbReference>
<dbReference type="SUPFAM" id="SSF82199">
    <property type="entry name" value="SET domain"/>
    <property type="match status" value="1"/>
</dbReference>
<evidence type="ECO:0000256" key="4">
    <source>
        <dbReference type="ARBA" id="ARBA00022691"/>
    </source>
</evidence>
<keyword evidence="3" id="KW-0489">Methyltransferase</keyword>
<evidence type="ECO:0000256" key="5">
    <source>
        <dbReference type="SAM" id="MobiDB-lite"/>
    </source>
</evidence>
<evidence type="ECO:0000313" key="8">
    <source>
        <dbReference type="Proteomes" id="UP001175271"/>
    </source>
</evidence>
<dbReference type="GO" id="GO:0002039">
    <property type="term" value="F:p53 binding"/>
    <property type="evidence" value="ECO:0007669"/>
    <property type="project" value="InterPro"/>
</dbReference>
<organism evidence="7 8">
    <name type="scientific">Steinernema hermaphroditum</name>
    <dbReference type="NCBI Taxonomy" id="289476"/>
    <lineage>
        <taxon>Eukaryota</taxon>
        <taxon>Metazoa</taxon>
        <taxon>Ecdysozoa</taxon>
        <taxon>Nematoda</taxon>
        <taxon>Chromadorea</taxon>
        <taxon>Rhabditida</taxon>
        <taxon>Tylenchina</taxon>
        <taxon>Panagrolaimomorpha</taxon>
        <taxon>Strongyloidoidea</taxon>
        <taxon>Steinernematidae</taxon>
        <taxon>Steinernema</taxon>
    </lineage>
</organism>
<dbReference type="GO" id="GO:0008270">
    <property type="term" value="F:zinc ion binding"/>
    <property type="evidence" value="ECO:0007669"/>
    <property type="project" value="InterPro"/>
</dbReference>
<feature type="compositionally biased region" description="Low complexity" evidence="5">
    <location>
        <begin position="12"/>
        <end position="49"/>
    </location>
</feature>
<feature type="region of interest" description="Disordered" evidence="5">
    <location>
        <begin position="1"/>
        <end position="51"/>
    </location>
</feature>
<dbReference type="Pfam" id="PF00856">
    <property type="entry name" value="SET"/>
    <property type="match status" value="1"/>
</dbReference>
<keyword evidence="2" id="KW-0158">Chromosome</keyword>
<proteinExistence type="predicted"/>
<comment type="caution">
    <text evidence="7">The sequence shown here is derived from an EMBL/GenBank/DDBJ whole genome shotgun (WGS) entry which is preliminary data.</text>
</comment>
<protein>
    <recommendedName>
        <fullName evidence="6">SET domain-containing protein</fullName>
    </recommendedName>
</protein>
<dbReference type="GO" id="GO:0046974">
    <property type="term" value="F:histone H3K9 methyltransferase activity"/>
    <property type="evidence" value="ECO:0007669"/>
    <property type="project" value="TreeGrafter"/>
</dbReference>
<dbReference type="PROSITE" id="PS50280">
    <property type="entry name" value="SET"/>
    <property type="match status" value="1"/>
</dbReference>
<dbReference type="InterPro" id="IPR043550">
    <property type="entry name" value="EHMT1/EHMT2"/>
</dbReference>
<keyword evidence="4" id="KW-0949">S-adenosyl-L-methionine</keyword>
<evidence type="ECO:0000256" key="1">
    <source>
        <dbReference type="ARBA" id="ARBA00004286"/>
    </source>
</evidence>
<feature type="domain" description="SET" evidence="6">
    <location>
        <begin position="186"/>
        <end position="311"/>
    </location>
</feature>
<dbReference type="CDD" id="cd14686">
    <property type="entry name" value="bZIP"/>
    <property type="match status" value="1"/>
</dbReference>
<evidence type="ECO:0000256" key="2">
    <source>
        <dbReference type="ARBA" id="ARBA00022454"/>
    </source>
</evidence>
<dbReference type="SMART" id="SM00317">
    <property type="entry name" value="SET"/>
    <property type="match status" value="1"/>
</dbReference>
<sequence length="410" mass="47108">MADEKGHRRRSSSIVSVSSDSIHSSFLTASSTPASSKPSSSMVSSPIPSSDDDILIIEQPSANRYADGPHMRKHYVIEDISDGRSAIPIRVVNDIDDMDYGSDVFVFSVENLYRYDVPNVPSVPYCRCVGDRCDPRTCSCKSNSSIKIVNGKIDPCQERIDFYDNVLYECCEECGCKAKCGNTFSTKLMPYRYELFRRRNVGFGCRTLDAIQKGSFVCEFVGEVITKEQAATRTVQSFMYTSYHHPADSDLDTVVDPYFYGTCARFFNHSCDENLLPFRFYREFRQVEWPRMGFFAKCDIKRNTELTIDYGTEWWEMNIRNGMIEYCCCDADFCLNPGPNRRQITEAEIEAECEQLEQEVKEIRKRLAELNRQVKHKNAVKRARMVDGSKKERSTNAPRARSTRNSNRQW</sequence>
<dbReference type="AlphaFoldDB" id="A0AA39H7Q4"/>
<dbReference type="InterPro" id="IPR007728">
    <property type="entry name" value="Pre-SET_dom"/>
</dbReference>
<dbReference type="GO" id="GO:0000122">
    <property type="term" value="P:negative regulation of transcription by RNA polymerase II"/>
    <property type="evidence" value="ECO:0007669"/>
    <property type="project" value="TreeGrafter"/>
</dbReference>
<keyword evidence="3" id="KW-0808">Transferase</keyword>
<dbReference type="InterPro" id="IPR046341">
    <property type="entry name" value="SET_dom_sf"/>
</dbReference>